<feature type="domain" description="SET" evidence="2">
    <location>
        <begin position="14"/>
        <end position="51"/>
    </location>
</feature>
<evidence type="ECO:0000313" key="3">
    <source>
        <dbReference type="EMBL" id="GFO10024.1"/>
    </source>
</evidence>
<comment type="caution">
    <text evidence="3">The sequence shown here is derived from an EMBL/GenBank/DDBJ whole genome shotgun (WGS) entry which is preliminary data.</text>
</comment>
<dbReference type="EMBL" id="BLXT01004140">
    <property type="protein sequence ID" value="GFO10024.1"/>
    <property type="molecule type" value="Genomic_DNA"/>
</dbReference>
<accession>A0AAV4AQE5</accession>
<dbReference type="InterPro" id="IPR001214">
    <property type="entry name" value="SET_dom"/>
</dbReference>
<name>A0AAV4AQE5_9GAST</name>
<protein>
    <submittedName>
        <fullName evidence="3">PR domain Zinc finger protein 16-like isoform x2</fullName>
    </submittedName>
</protein>
<feature type="region of interest" description="Disordered" evidence="1">
    <location>
        <begin position="98"/>
        <end position="138"/>
    </location>
</feature>
<reference evidence="3 4" key="1">
    <citation type="journal article" date="2021" name="Elife">
        <title>Chloroplast acquisition without the gene transfer in kleptoplastic sea slugs, Plakobranchus ocellatus.</title>
        <authorList>
            <person name="Maeda T."/>
            <person name="Takahashi S."/>
            <person name="Yoshida T."/>
            <person name="Shimamura S."/>
            <person name="Takaki Y."/>
            <person name="Nagai Y."/>
            <person name="Toyoda A."/>
            <person name="Suzuki Y."/>
            <person name="Arimoto A."/>
            <person name="Ishii H."/>
            <person name="Satoh N."/>
            <person name="Nishiyama T."/>
            <person name="Hasebe M."/>
            <person name="Maruyama T."/>
            <person name="Minagawa J."/>
            <person name="Obokata J."/>
            <person name="Shigenobu S."/>
        </authorList>
    </citation>
    <scope>NUCLEOTIDE SEQUENCE [LARGE SCALE GENOMIC DNA]</scope>
</reference>
<dbReference type="Pfam" id="PF21549">
    <property type="entry name" value="PRDM2_PR"/>
    <property type="match status" value="2"/>
</dbReference>
<feature type="domain" description="SET" evidence="2">
    <location>
        <begin position="56"/>
        <end position="96"/>
    </location>
</feature>
<keyword evidence="4" id="KW-1185">Reference proteome</keyword>
<sequence length="207" mass="23994">MTGGNSPAALVDDCGKVKGWLDASSPGTGNWMKLVRSAEEQRQRNLMAVQLVDDCGKVKGWLDASSPGTGNWMKLVRSAEEQRQRNLMAVQVDEQVSWRREQGRGREEEGEKGREEEKERAEGGREKKGRMRDRVEREERRWREARGKIEKETRRERDRKNIHLQRKREKCEGRNCDNRYLSRKGLFFFGRGACSLFLRAQLLCPVG</sequence>
<dbReference type="AlphaFoldDB" id="A0AAV4AQE5"/>
<dbReference type="Proteomes" id="UP000735302">
    <property type="component" value="Unassembled WGS sequence"/>
</dbReference>
<evidence type="ECO:0000313" key="4">
    <source>
        <dbReference type="Proteomes" id="UP000735302"/>
    </source>
</evidence>
<dbReference type="Gene3D" id="2.170.270.10">
    <property type="entry name" value="SET domain"/>
    <property type="match status" value="2"/>
</dbReference>
<evidence type="ECO:0000259" key="2">
    <source>
        <dbReference type="Pfam" id="PF21549"/>
    </source>
</evidence>
<organism evidence="3 4">
    <name type="scientific">Plakobranchus ocellatus</name>
    <dbReference type="NCBI Taxonomy" id="259542"/>
    <lineage>
        <taxon>Eukaryota</taxon>
        <taxon>Metazoa</taxon>
        <taxon>Spiralia</taxon>
        <taxon>Lophotrochozoa</taxon>
        <taxon>Mollusca</taxon>
        <taxon>Gastropoda</taxon>
        <taxon>Heterobranchia</taxon>
        <taxon>Euthyneura</taxon>
        <taxon>Panpulmonata</taxon>
        <taxon>Sacoglossa</taxon>
        <taxon>Placobranchoidea</taxon>
        <taxon>Plakobranchidae</taxon>
        <taxon>Plakobranchus</taxon>
    </lineage>
</organism>
<evidence type="ECO:0000256" key="1">
    <source>
        <dbReference type="SAM" id="MobiDB-lite"/>
    </source>
</evidence>
<proteinExistence type="predicted"/>
<gene>
    <name evidence="3" type="ORF">PoB_003652900</name>
</gene>
<dbReference type="InterPro" id="IPR046341">
    <property type="entry name" value="SET_dom_sf"/>
</dbReference>